<feature type="region of interest" description="Disordered" evidence="1">
    <location>
        <begin position="1"/>
        <end position="25"/>
    </location>
</feature>
<dbReference type="EMBL" id="BMAO01017840">
    <property type="protein sequence ID" value="GFR18791.1"/>
    <property type="molecule type" value="Genomic_DNA"/>
</dbReference>
<dbReference type="OrthoDB" id="6515318at2759"/>
<proteinExistence type="predicted"/>
<name>A0A8X6LQ22_TRICU</name>
<sequence>MADRLAKEGTALPQPKQPSTLHSAKSQIKSAVERWTCQWLQRLSLGKNWESRASRGPFDHNLPGEVSVAAVRMRTRHYYLAAHLHRIKVLPTPKCQLCGYGTMNAEHLRTSFALDHI</sequence>
<accession>A0A8X6LQ22</accession>
<organism evidence="2 3">
    <name type="scientific">Trichonephila clavata</name>
    <name type="common">Joro spider</name>
    <name type="synonym">Nephila clavata</name>
    <dbReference type="NCBI Taxonomy" id="2740835"/>
    <lineage>
        <taxon>Eukaryota</taxon>
        <taxon>Metazoa</taxon>
        <taxon>Ecdysozoa</taxon>
        <taxon>Arthropoda</taxon>
        <taxon>Chelicerata</taxon>
        <taxon>Arachnida</taxon>
        <taxon>Araneae</taxon>
        <taxon>Araneomorphae</taxon>
        <taxon>Entelegynae</taxon>
        <taxon>Araneoidea</taxon>
        <taxon>Nephilidae</taxon>
        <taxon>Trichonephila</taxon>
    </lineage>
</organism>
<protein>
    <submittedName>
        <fullName evidence="2">Uncharacterized protein</fullName>
    </submittedName>
</protein>
<dbReference type="AlphaFoldDB" id="A0A8X6LQ22"/>
<keyword evidence="3" id="KW-1185">Reference proteome</keyword>
<reference evidence="2" key="1">
    <citation type="submission" date="2020-07" db="EMBL/GenBank/DDBJ databases">
        <title>Multicomponent nature underlies the extraordinary mechanical properties of spider dragline silk.</title>
        <authorList>
            <person name="Kono N."/>
            <person name="Nakamura H."/>
            <person name="Mori M."/>
            <person name="Yoshida Y."/>
            <person name="Ohtoshi R."/>
            <person name="Malay A.D."/>
            <person name="Moran D.A.P."/>
            <person name="Tomita M."/>
            <person name="Numata K."/>
            <person name="Arakawa K."/>
        </authorList>
    </citation>
    <scope>NUCLEOTIDE SEQUENCE</scope>
</reference>
<dbReference type="Proteomes" id="UP000887116">
    <property type="component" value="Unassembled WGS sequence"/>
</dbReference>
<comment type="caution">
    <text evidence="2">The sequence shown here is derived from an EMBL/GenBank/DDBJ whole genome shotgun (WGS) entry which is preliminary data.</text>
</comment>
<evidence type="ECO:0000313" key="3">
    <source>
        <dbReference type="Proteomes" id="UP000887116"/>
    </source>
</evidence>
<evidence type="ECO:0000313" key="2">
    <source>
        <dbReference type="EMBL" id="GFR18791.1"/>
    </source>
</evidence>
<gene>
    <name evidence="2" type="ORF">TNCT_419581</name>
</gene>
<evidence type="ECO:0000256" key="1">
    <source>
        <dbReference type="SAM" id="MobiDB-lite"/>
    </source>
</evidence>